<reference evidence="1" key="1">
    <citation type="submission" date="2022-06" db="EMBL/GenBank/DDBJ databases">
        <title>Isolation of gut microbiota from human fecal samples.</title>
        <authorList>
            <person name="Pamer E.G."/>
            <person name="Barat B."/>
            <person name="Waligurski E."/>
            <person name="Medina S."/>
            <person name="Paddock L."/>
            <person name="Mostad J."/>
        </authorList>
    </citation>
    <scope>NUCLEOTIDE SEQUENCE</scope>
    <source>
        <strain evidence="1">DFI.5.57</strain>
    </source>
</reference>
<dbReference type="NCBIfam" id="TIGR04387">
    <property type="entry name" value="capsid_maj_N4"/>
    <property type="match status" value="1"/>
</dbReference>
<accession>A0AAW5KIB0</accession>
<evidence type="ECO:0000313" key="2">
    <source>
        <dbReference type="Proteomes" id="UP001206236"/>
    </source>
</evidence>
<dbReference type="AlphaFoldDB" id="A0AAW5KIB0"/>
<dbReference type="EMBL" id="JANGCN010000017">
    <property type="protein sequence ID" value="MCQ5153329.1"/>
    <property type="molecule type" value="Genomic_DNA"/>
</dbReference>
<dbReference type="Proteomes" id="UP001206236">
    <property type="component" value="Unassembled WGS sequence"/>
</dbReference>
<dbReference type="Pfam" id="PF25209">
    <property type="entry name" value="Phage_capsid_4"/>
    <property type="match status" value="1"/>
</dbReference>
<comment type="caution">
    <text evidence="1">The sequence shown here is derived from an EMBL/GenBank/DDBJ whole genome shotgun (WGS) entry which is preliminary data.</text>
</comment>
<organism evidence="1 2">
    <name type="scientific">Ruminococcus bicirculans</name>
    <name type="common">ex Wegman et al. 2014</name>
    <dbReference type="NCBI Taxonomy" id="1160721"/>
    <lineage>
        <taxon>Bacteria</taxon>
        <taxon>Bacillati</taxon>
        <taxon>Bacillota</taxon>
        <taxon>Clostridia</taxon>
        <taxon>Eubacteriales</taxon>
        <taxon>Oscillospiraceae</taxon>
        <taxon>Ruminococcus</taxon>
    </lineage>
</organism>
<sequence>MKMTNGIRISMQYFAGQTKITDLIDPEVMSDMIDAKIESKITVSPFAKIDRTLVGVPGDTITVPQYKYIGDAVDVAEGVEAETVKLETDSTQAKVKKAMKAVEITDEALLSGYGNPAGQATSQLAMSIASKVDADSMDALMKAQLIYDGSASAISYSGIVDAVDKFNEELNTEKAMFINPHQNSQLRKDPNFISADKYDGNVVMTGEIGKIANCRIVPSKKVSLNEAIPEQYVRVDSDAEGAKEVVADSTASPTASQIKLGSVTPCAEGYAPKVGDYVVKNAAVKAGTFYICPIIKLNADTETEDETSALTIYLKRDTNVETERRSTKRCTDISADKHYTVAISDQSKVVLARFKK</sequence>
<protein>
    <submittedName>
        <fullName evidence="1">N4-gp56 family major capsid protein</fullName>
    </submittedName>
</protein>
<dbReference type="SUPFAM" id="SSF56563">
    <property type="entry name" value="Major capsid protein gp5"/>
    <property type="match status" value="1"/>
</dbReference>
<gene>
    <name evidence="1" type="ORF">NE632_08390</name>
</gene>
<name>A0AAW5KIB0_9FIRM</name>
<evidence type="ECO:0000313" key="1">
    <source>
        <dbReference type="EMBL" id="MCQ5153329.1"/>
    </source>
</evidence>
<dbReference type="RefSeq" id="WP_256322101.1">
    <property type="nucleotide sequence ID" value="NZ_JANGCN010000017.1"/>
</dbReference>
<proteinExistence type="predicted"/>